<dbReference type="EMBL" id="BMNQ01000001">
    <property type="protein sequence ID" value="GGJ82047.1"/>
    <property type="molecule type" value="Genomic_DNA"/>
</dbReference>
<protein>
    <submittedName>
        <fullName evidence="3">Methyltransferase</fullName>
    </submittedName>
</protein>
<keyword evidence="1" id="KW-0808">Transferase</keyword>
<proteinExistence type="predicted"/>
<keyword evidence="3" id="KW-0489">Methyltransferase</keyword>
<accession>A0A917PK92</accession>
<dbReference type="Pfam" id="PF13649">
    <property type="entry name" value="Methyltransf_25"/>
    <property type="match status" value="1"/>
</dbReference>
<evidence type="ECO:0000313" key="4">
    <source>
        <dbReference type="Proteomes" id="UP000658382"/>
    </source>
</evidence>
<dbReference type="AlphaFoldDB" id="A0A917PK92"/>
<evidence type="ECO:0000313" key="3">
    <source>
        <dbReference type="EMBL" id="GGJ82047.1"/>
    </source>
</evidence>
<evidence type="ECO:0000259" key="2">
    <source>
        <dbReference type="Pfam" id="PF13649"/>
    </source>
</evidence>
<organism evidence="3 4">
    <name type="scientific">Lentibacillus kapialis</name>
    <dbReference type="NCBI Taxonomy" id="340214"/>
    <lineage>
        <taxon>Bacteria</taxon>
        <taxon>Bacillati</taxon>
        <taxon>Bacillota</taxon>
        <taxon>Bacilli</taxon>
        <taxon>Bacillales</taxon>
        <taxon>Bacillaceae</taxon>
        <taxon>Lentibacillus</taxon>
    </lineage>
</organism>
<dbReference type="PANTHER" id="PTHR43861:SF3">
    <property type="entry name" value="PUTATIVE (AFU_ORTHOLOGUE AFUA_2G14390)-RELATED"/>
    <property type="match status" value="1"/>
</dbReference>
<dbReference type="InterPro" id="IPR029063">
    <property type="entry name" value="SAM-dependent_MTases_sf"/>
</dbReference>
<name>A0A917PK92_9BACI</name>
<keyword evidence="4" id="KW-1185">Reference proteome</keyword>
<dbReference type="SUPFAM" id="SSF53335">
    <property type="entry name" value="S-adenosyl-L-methionine-dependent methyltransferases"/>
    <property type="match status" value="1"/>
</dbReference>
<comment type="caution">
    <text evidence="3">The sequence shown here is derived from an EMBL/GenBank/DDBJ whole genome shotgun (WGS) entry which is preliminary data.</text>
</comment>
<dbReference type="RefSeq" id="WP_188631049.1">
    <property type="nucleotide sequence ID" value="NZ_BMNQ01000001.1"/>
</dbReference>
<dbReference type="Proteomes" id="UP000658382">
    <property type="component" value="Unassembled WGS sequence"/>
</dbReference>
<dbReference type="PANTHER" id="PTHR43861">
    <property type="entry name" value="TRANS-ACONITATE 2-METHYLTRANSFERASE-RELATED"/>
    <property type="match status" value="1"/>
</dbReference>
<sequence>MSKEHWDNSFSDKDFVYGERENVFIRDKSAIIPNHSKVGCFAEGEGRNAVYLAKLGHDVTTYDQSTIGLEKTKTLAGQNNVDVECVAIDLTDEKVQSNQFDAAIMVFGHVPKDDQPFLLESMIDSVKSGGYVIFEVYSMNQLEYQTGGPPSLDMLYEPTDILHWIKHYKCIHFYYGEAMRDEGKRHVGLGHVIQVVIKK</sequence>
<gene>
    <name evidence="3" type="ORF">GCM10007063_00590</name>
</gene>
<feature type="domain" description="Methyltransferase" evidence="2">
    <location>
        <begin position="42"/>
        <end position="130"/>
    </location>
</feature>
<dbReference type="GO" id="GO:0008168">
    <property type="term" value="F:methyltransferase activity"/>
    <property type="evidence" value="ECO:0007669"/>
    <property type="project" value="UniProtKB-KW"/>
</dbReference>
<dbReference type="GO" id="GO:0032259">
    <property type="term" value="P:methylation"/>
    <property type="evidence" value="ECO:0007669"/>
    <property type="project" value="UniProtKB-KW"/>
</dbReference>
<reference evidence="3" key="1">
    <citation type="journal article" date="2014" name="Int. J. Syst. Evol. Microbiol.">
        <title>Complete genome sequence of Corynebacterium casei LMG S-19264T (=DSM 44701T), isolated from a smear-ripened cheese.</title>
        <authorList>
            <consortium name="US DOE Joint Genome Institute (JGI-PGF)"/>
            <person name="Walter F."/>
            <person name="Albersmeier A."/>
            <person name="Kalinowski J."/>
            <person name="Ruckert C."/>
        </authorList>
    </citation>
    <scope>NUCLEOTIDE SEQUENCE</scope>
    <source>
        <strain evidence="3">JCM 12580</strain>
    </source>
</reference>
<dbReference type="CDD" id="cd02440">
    <property type="entry name" value="AdoMet_MTases"/>
    <property type="match status" value="1"/>
</dbReference>
<reference evidence="3" key="2">
    <citation type="submission" date="2020-09" db="EMBL/GenBank/DDBJ databases">
        <authorList>
            <person name="Sun Q."/>
            <person name="Ohkuma M."/>
        </authorList>
    </citation>
    <scope>NUCLEOTIDE SEQUENCE</scope>
    <source>
        <strain evidence="3">JCM 12580</strain>
    </source>
</reference>
<dbReference type="InterPro" id="IPR041698">
    <property type="entry name" value="Methyltransf_25"/>
</dbReference>
<dbReference type="Gene3D" id="3.40.50.150">
    <property type="entry name" value="Vaccinia Virus protein VP39"/>
    <property type="match status" value="1"/>
</dbReference>
<evidence type="ECO:0000256" key="1">
    <source>
        <dbReference type="ARBA" id="ARBA00022679"/>
    </source>
</evidence>